<dbReference type="PROSITE" id="PS50883">
    <property type="entry name" value="EAL"/>
    <property type="match status" value="1"/>
</dbReference>
<dbReference type="KEGG" id="hbv:ABIV_0507"/>
<sequence>MKKFIATFEMKLIFFAFFIGSLFAYLYHIENSIKNYSFYKKGIHELKFINLYLDNFLEKQDKFVNFDEIVKKTNGFDEILNGILKSKIKTEFSPIIYIELAEIHSLFAEKLDYIERYKSLQASNLSSIYFIYDLNQYFNKSRISNDHKVLINQTLFLLMQSFINLSDNQKTLNKNLNKIDILVKEIQDKRLELLYIHTKKTINKIVQINKLKDNVTNLDLAQKLERVDTLLIESYNKKMLMQLIIASIFFLFLIFMIIVIYLEHKRTRKIKNELLAFKYAVENSDNSIILTDPEQNILYVNENFEKISGYKKEDVLGNNPRFLNSGDTPVNTYSELNNKLQNGEKWEGEFVNKRKDGTIFYEKASIVPILLNKKIVNYLAIKLDITKYVKQKESLELSSIAFDNIQEGVLICDKNKKIITVNNAFENISGYERLELLGKTPRILQSGYHDKVFYNKMWTSINENNYWRGKIYDKRKDGEIIPIWLNISALRDKDGKFSKFIAVHTNLKEIIETQEKADFLAYHDPLTKLPNRAKLEEDLAYNISIAKRNESNLFVLFIDLDRFKIINDTLGHQIGDELLKVLAQRLKKVLRDTDTIARMGGDEFIVVLDSSKTKKAAGYVCQRILELIKEPIKVKSHVLNTSASIGVSMYPNDGTDISTLIKNADTAMYHAKEKGKDNYQYYDKQLSIDVHEQLKIEQALKGVLQRGEMFLCYQPQYLLETKEVVSFEALVRWEHPVLGFIRPDKFISIAEDTGMIVEVGKFIFETACKDFIEFRKLKKNLKYMAINISSVQFKDKNFVSDILEIVNRYNLQPNEIELEVTERYIMEFSKTNMQCMSKLRELGFRFSIDDFGTGYSSMSYLTKLPIDVIKVDKAFIDNTPHDNGNVQISKAIVALSKSLGYSVIAEGIEYEEQEEYLKGIDCNMGQGYLFSKPLNFQETKELLIKYQLDN</sequence>
<dbReference type="InterPro" id="IPR029787">
    <property type="entry name" value="Nucleotide_cyclase"/>
</dbReference>
<dbReference type="AlphaFoldDB" id="A0AAX2A500"/>
<evidence type="ECO:0000256" key="1">
    <source>
        <dbReference type="SAM" id="Phobius"/>
    </source>
</evidence>
<proteinExistence type="predicted"/>
<dbReference type="InterPro" id="IPR000014">
    <property type="entry name" value="PAS"/>
</dbReference>
<name>A0AAX2A500_9BACT</name>
<dbReference type="SUPFAM" id="SSF141868">
    <property type="entry name" value="EAL domain-like"/>
    <property type="match status" value="1"/>
</dbReference>
<feature type="domain" description="PAS" evidence="2">
    <location>
        <begin position="394"/>
        <end position="440"/>
    </location>
</feature>
<dbReference type="SUPFAM" id="SSF55073">
    <property type="entry name" value="Nucleotide cyclase"/>
    <property type="match status" value="1"/>
</dbReference>
<evidence type="ECO:0000313" key="8">
    <source>
        <dbReference type="Proteomes" id="UP000253850"/>
    </source>
</evidence>
<feature type="domain" description="PAC" evidence="3">
    <location>
        <begin position="344"/>
        <end position="397"/>
    </location>
</feature>
<keyword evidence="1" id="KW-0472">Membrane</keyword>
<keyword evidence="1" id="KW-1133">Transmembrane helix</keyword>
<dbReference type="InterPro" id="IPR043128">
    <property type="entry name" value="Rev_trsase/Diguanyl_cyclase"/>
</dbReference>
<dbReference type="InterPro" id="IPR052155">
    <property type="entry name" value="Biofilm_reg_signaling"/>
</dbReference>
<dbReference type="CDD" id="cd01948">
    <property type="entry name" value="EAL"/>
    <property type="match status" value="1"/>
</dbReference>
<gene>
    <name evidence="6" type="ORF">ABIV_0507</name>
    <name evidence="7" type="ORF">CRV05_10180</name>
</gene>
<dbReference type="InterPro" id="IPR035965">
    <property type="entry name" value="PAS-like_dom_sf"/>
</dbReference>
<dbReference type="PROSITE" id="PS50112">
    <property type="entry name" value="PAS"/>
    <property type="match status" value="2"/>
</dbReference>
<dbReference type="PANTHER" id="PTHR44757:SF2">
    <property type="entry name" value="BIOFILM ARCHITECTURE MAINTENANCE PROTEIN MBAA"/>
    <property type="match status" value="1"/>
</dbReference>
<evidence type="ECO:0000313" key="7">
    <source>
        <dbReference type="EMBL" id="RXK09289.1"/>
    </source>
</evidence>
<dbReference type="CDD" id="cd01949">
    <property type="entry name" value="GGDEF"/>
    <property type="match status" value="1"/>
</dbReference>
<dbReference type="Gene3D" id="3.30.450.20">
    <property type="entry name" value="PAS domain"/>
    <property type="match status" value="2"/>
</dbReference>
<dbReference type="Pfam" id="PF00990">
    <property type="entry name" value="GGDEF"/>
    <property type="match status" value="1"/>
</dbReference>
<keyword evidence="9" id="KW-1185">Reference proteome</keyword>
<feature type="domain" description="PAS" evidence="2">
    <location>
        <begin position="273"/>
        <end position="343"/>
    </location>
</feature>
<dbReference type="SMART" id="SM00086">
    <property type="entry name" value="PAC"/>
    <property type="match status" value="2"/>
</dbReference>
<dbReference type="SMART" id="SM00052">
    <property type="entry name" value="EAL"/>
    <property type="match status" value="1"/>
</dbReference>
<dbReference type="InterPro" id="IPR001633">
    <property type="entry name" value="EAL_dom"/>
</dbReference>
<reference evidence="7 9" key="1">
    <citation type="submission" date="2017-10" db="EMBL/GenBank/DDBJ databases">
        <title>Genomics of the genus Arcobacter.</title>
        <authorList>
            <person name="Perez-Cataluna A."/>
            <person name="Figueras M.J."/>
        </authorList>
    </citation>
    <scope>NUCLEOTIDE SEQUENCE [LARGE SCALE GENOMIC DNA]</scope>
    <source>
        <strain evidence="7 9">CECT 7835</strain>
    </source>
</reference>
<dbReference type="Gene3D" id="3.20.20.450">
    <property type="entry name" value="EAL domain"/>
    <property type="match status" value="1"/>
</dbReference>
<feature type="domain" description="GGDEF" evidence="5">
    <location>
        <begin position="551"/>
        <end position="684"/>
    </location>
</feature>
<dbReference type="EMBL" id="PDKM01000006">
    <property type="protein sequence ID" value="RXK09289.1"/>
    <property type="molecule type" value="Genomic_DNA"/>
</dbReference>
<evidence type="ECO:0000313" key="9">
    <source>
        <dbReference type="Proteomes" id="UP000289193"/>
    </source>
</evidence>
<dbReference type="FunFam" id="3.30.70.270:FF:000001">
    <property type="entry name" value="Diguanylate cyclase domain protein"/>
    <property type="match status" value="1"/>
</dbReference>
<dbReference type="Pfam" id="PF19443">
    <property type="entry name" value="DAHL"/>
    <property type="match status" value="1"/>
</dbReference>
<dbReference type="Pfam" id="PF00563">
    <property type="entry name" value="EAL"/>
    <property type="match status" value="1"/>
</dbReference>
<dbReference type="GO" id="GO:0003824">
    <property type="term" value="F:catalytic activity"/>
    <property type="evidence" value="ECO:0007669"/>
    <property type="project" value="UniProtKB-ARBA"/>
</dbReference>
<dbReference type="PROSITE" id="PS50887">
    <property type="entry name" value="GGDEF"/>
    <property type="match status" value="1"/>
</dbReference>
<dbReference type="SUPFAM" id="SSF55785">
    <property type="entry name" value="PYP-like sensor domain (PAS domain)"/>
    <property type="match status" value="2"/>
</dbReference>
<dbReference type="NCBIfam" id="TIGR00229">
    <property type="entry name" value="sensory_box"/>
    <property type="match status" value="2"/>
</dbReference>
<reference evidence="6 8" key="2">
    <citation type="submission" date="2018-07" db="EMBL/GenBank/DDBJ databases">
        <title>Complete genome of the Arcobacter bivalviorum type strain LMG 26154.</title>
        <authorList>
            <person name="Miller W.G."/>
            <person name="Yee E."/>
            <person name="Bono J.L."/>
        </authorList>
    </citation>
    <scope>NUCLEOTIDE SEQUENCE [LARGE SCALE GENOMIC DNA]</scope>
    <source>
        <strain evidence="6 8">LMG 26154</strain>
    </source>
</reference>
<dbReference type="Proteomes" id="UP000289193">
    <property type="component" value="Unassembled WGS sequence"/>
</dbReference>
<dbReference type="InterPro" id="IPR000700">
    <property type="entry name" value="PAS-assoc_C"/>
</dbReference>
<evidence type="ECO:0000313" key="6">
    <source>
        <dbReference type="EMBL" id="AXH11528.1"/>
    </source>
</evidence>
<evidence type="ECO:0000259" key="2">
    <source>
        <dbReference type="PROSITE" id="PS50112"/>
    </source>
</evidence>
<dbReference type="PROSITE" id="PS50113">
    <property type="entry name" value="PAC"/>
    <property type="match status" value="2"/>
</dbReference>
<dbReference type="Pfam" id="PF13426">
    <property type="entry name" value="PAS_9"/>
    <property type="match status" value="2"/>
</dbReference>
<evidence type="ECO:0000259" key="5">
    <source>
        <dbReference type="PROSITE" id="PS50887"/>
    </source>
</evidence>
<feature type="transmembrane region" description="Helical" evidence="1">
    <location>
        <begin position="239"/>
        <end position="262"/>
    </location>
</feature>
<dbReference type="CDD" id="cd00130">
    <property type="entry name" value="PAS"/>
    <property type="match status" value="2"/>
</dbReference>
<protein>
    <submittedName>
        <fullName evidence="6">RNase II stability modulator (GGDEF/EAL/PAS domains)</fullName>
    </submittedName>
</protein>
<dbReference type="EMBL" id="CP031217">
    <property type="protein sequence ID" value="AXH11528.1"/>
    <property type="molecule type" value="Genomic_DNA"/>
</dbReference>
<dbReference type="PANTHER" id="PTHR44757">
    <property type="entry name" value="DIGUANYLATE CYCLASE DGCP"/>
    <property type="match status" value="1"/>
</dbReference>
<dbReference type="SMART" id="SM00267">
    <property type="entry name" value="GGDEF"/>
    <property type="match status" value="1"/>
</dbReference>
<keyword evidence="1" id="KW-0812">Transmembrane</keyword>
<dbReference type="InterPro" id="IPR001610">
    <property type="entry name" value="PAC"/>
</dbReference>
<evidence type="ECO:0000259" key="3">
    <source>
        <dbReference type="PROSITE" id="PS50113"/>
    </source>
</evidence>
<dbReference type="RefSeq" id="WP_114838401.1">
    <property type="nucleotide sequence ID" value="NZ_CP031217.1"/>
</dbReference>
<feature type="domain" description="EAL" evidence="4">
    <location>
        <begin position="693"/>
        <end position="947"/>
    </location>
</feature>
<feature type="transmembrane region" description="Helical" evidence="1">
    <location>
        <begin position="12"/>
        <end position="29"/>
    </location>
</feature>
<dbReference type="NCBIfam" id="TIGR00254">
    <property type="entry name" value="GGDEF"/>
    <property type="match status" value="1"/>
</dbReference>
<dbReference type="InterPro" id="IPR045812">
    <property type="entry name" value="DAHL"/>
</dbReference>
<dbReference type="InterPro" id="IPR000160">
    <property type="entry name" value="GGDEF_dom"/>
</dbReference>
<feature type="domain" description="PAC" evidence="3">
    <location>
        <begin position="465"/>
        <end position="519"/>
    </location>
</feature>
<dbReference type="InterPro" id="IPR035919">
    <property type="entry name" value="EAL_sf"/>
</dbReference>
<organism evidence="7 9">
    <name type="scientific">Halarcobacter bivalviorum</name>
    <dbReference type="NCBI Taxonomy" id="663364"/>
    <lineage>
        <taxon>Bacteria</taxon>
        <taxon>Pseudomonadati</taxon>
        <taxon>Campylobacterota</taxon>
        <taxon>Epsilonproteobacteria</taxon>
        <taxon>Campylobacterales</taxon>
        <taxon>Arcobacteraceae</taxon>
        <taxon>Halarcobacter</taxon>
    </lineage>
</organism>
<dbReference type="Gene3D" id="3.30.70.270">
    <property type="match status" value="1"/>
</dbReference>
<dbReference type="Proteomes" id="UP000253850">
    <property type="component" value="Chromosome"/>
</dbReference>
<evidence type="ECO:0000259" key="4">
    <source>
        <dbReference type="PROSITE" id="PS50883"/>
    </source>
</evidence>
<dbReference type="SMART" id="SM00091">
    <property type="entry name" value="PAS"/>
    <property type="match status" value="2"/>
</dbReference>
<accession>A0AAX2A500</accession>